<gene>
    <name evidence="5" type="ORF">DSAG12_02831</name>
</gene>
<dbReference type="GO" id="GO:0005737">
    <property type="term" value="C:cytoplasm"/>
    <property type="evidence" value="ECO:0007669"/>
    <property type="project" value="UniProtKB-SubCell"/>
</dbReference>
<dbReference type="PANTHER" id="PTHR46630">
    <property type="entry name" value="TETRATRICOPEPTIDE REPEAT PROTEIN 29"/>
    <property type="match status" value="1"/>
</dbReference>
<evidence type="ECO:0000256" key="1">
    <source>
        <dbReference type="ARBA" id="ARBA00004496"/>
    </source>
</evidence>
<dbReference type="KEGG" id="psyt:DSAG12_02831"/>
<proteinExistence type="predicted"/>
<dbReference type="SMART" id="SM00028">
    <property type="entry name" value="TPR"/>
    <property type="match status" value="8"/>
</dbReference>
<evidence type="ECO:0000313" key="6">
    <source>
        <dbReference type="Proteomes" id="UP000321408"/>
    </source>
</evidence>
<dbReference type="EMBL" id="CP042905">
    <property type="protein sequence ID" value="QEE16999.1"/>
    <property type="molecule type" value="Genomic_DNA"/>
</dbReference>
<dbReference type="AlphaFoldDB" id="A0A5B9DCH0"/>
<keyword evidence="6" id="KW-1185">Reference proteome</keyword>
<dbReference type="SUPFAM" id="SSF48452">
    <property type="entry name" value="TPR-like"/>
    <property type="match status" value="3"/>
</dbReference>
<protein>
    <submittedName>
        <fullName evidence="5">Tetratricopeptide repeat protein</fullName>
    </submittedName>
</protein>
<dbReference type="Pfam" id="PF13181">
    <property type="entry name" value="TPR_8"/>
    <property type="match status" value="1"/>
</dbReference>
<organism evidence="5 6">
    <name type="scientific">Promethearchaeum syntrophicum</name>
    <dbReference type="NCBI Taxonomy" id="2594042"/>
    <lineage>
        <taxon>Archaea</taxon>
        <taxon>Promethearchaeati</taxon>
        <taxon>Promethearchaeota</taxon>
        <taxon>Promethearchaeia</taxon>
        <taxon>Promethearchaeales</taxon>
        <taxon>Promethearchaeaceae</taxon>
        <taxon>Promethearchaeum</taxon>
    </lineage>
</organism>
<keyword evidence="4" id="KW-0802">TPR repeat</keyword>
<sequence>MTDLNPTFQSYLDKADELIISNPAKAEIYLLDILKTVFSLREVLQLKLKLAYALWSESKTDDSYKIYLDVGKIARENSFEEEIADSLEGMALFAGLKGKIKEGLENVEEAIRIYRKLKLPEKEAKASNNYGIILYYNNQLDKALFWFNNTLKLSTSQNSTYNISALGNSALIFRARGEMQKALDFITRGYNLATKIGLNRAISTFQNNMADTLRSMGNYVESKKNYEEALLRAREANDKRNIGMLSIGYANYWIELGDLVQGFEYLKDGFQIYDEMDDPFGKILSYDGFAHYWSVKGNLNKAEKYLLKALDLNEKISVLELQVSILVLLAEIYEGLKRSDDAYYYLELANTLAREKKSNLARAEVLLQRGRSLITNSQFNEAKLVLDEALWLSKEIPHIEIQLTAMMLLSRCFLIRFVKNSLDTSYYDLAVKYIQDAIKLTKEKNLIPNYIHALVIRGMLFSINDENENAERDLTEAMNLAKERNMTIQVRKMQDQIAILKGSTDDKIPKQQIKNIIISFAMQELRKATTSYVEATMTEIDLEDTFLITYKLDEKLGPVIQNVENLNYNNPETQQTIAEVGAVYTFSIGQGQNYNEGLFGPLPFGKKKQAIIYAKMMKDSSQVLKRLDGKNFILFTLVFPSKMVQFFYDRQKLTLIFEDEINKISNVEEIDKMFLNKLRKKILSEFMKDLSGEFNLHKNGT</sequence>
<comment type="subcellular location">
    <subcellularLocation>
        <location evidence="1">Cytoplasm</location>
    </subcellularLocation>
</comment>
<dbReference type="RefSeq" id="WP_147663919.1">
    <property type="nucleotide sequence ID" value="NZ_CP042905.2"/>
</dbReference>
<evidence type="ECO:0000256" key="2">
    <source>
        <dbReference type="ARBA" id="ARBA00022490"/>
    </source>
</evidence>
<dbReference type="GeneID" id="41330809"/>
<name>A0A5B9DCH0_9ARCH</name>
<dbReference type="InterPro" id="IPR011990">
    <property type="entry name" value="TPR-like_helical_dom_sf"/>
</dbReference>
<dbReference type="Proteomes" id="UP000321408">
    <property type="component" value="Chromosome"/>
</dbReference>
<keyword evidence="3" id="KW-0677">Repeat</keyword>
<dbReference type="InterPro" id="IPR019734">
    <property type="entry name" value="TPR_rpt"/>
</dbReference>
<dbReference type="InterPro" id="IPR051476">
    <property type="entry name" value="Bac_ResReg_Asp_Phosphatase"/>
</dbReference>
<evidence type="ECO:0000313" key="5">
    <source>
        <dbReference type="EMBL" id="QEE16999.1"/>
    </source>
</evidence>
<reference evidence="5 6" key="1">
    <citation type="journal article" date="2020" name="Nature">
        <title>Isolation of an archaeon at the prokaryote-eukaryote interface.</title>
        <authorList>
            <person name="Imachi H."/>
            <person name="Nobu M.K."/>
            <person name="Nakahara N."/>
            <person name="Morono Y."/>
            <person name="Ogawara M."/>
            <person name="Takaki Y."/>
            <person name="Takano Y."/>
            <person name="Uematsu K."/>
            <person name="Ikuta T."/>
            <person name="Ito M."/>
            <person name="Matsui Y."/>
            <person name="Miyazaki M."/>
            <person name="Murata K."/>
            <person name="Saito Y."/>
            <person name="Sakai S."/>
            <person name="Song C."/>
            <person name="Tasumi E."/>
            <person name="Yamanaka Y."/>
            <person name="Yamaguchi T."/>
            <person name="Kamagata Y."/>
            <person name="Tamaki H."/>
            <person name="Takai K."/>
        </authorList>
    </citation>
    <scope>NUCLEOTIDE SEQUENCE [LARGE SCALE GENOMIC DNA]</scope>
    <source>
        <strain evidence="5 6">MK-D1</strain>
    </source>
</reference>
<accession>A0A5B9DCH0</accession>
<dbReference type="PANTHER" id="PTHR46630:SF1">
    <property type="entry name" value="TETRATRICOPEPTIDE REPEAT PROTEIN 29"/>
    <property type="match status" value="1"/>
</dbReference>
<evidence type="ECO:0000256" key="4">
    <source>
        <dbReference type="ARBA" id="ARBA00022803"/>
    </source>
</evidence>
<reference evidence="5 6" key="2">
    <citation type="journal article" date="2024" name="Int. J. Syst. Evol. Microbiol.">
        <title>Promethearchaeum syntrophicum gen. nov., sp. nov., an anaerobic, obligately syntrophic archaeon, the first isolate of the lineage 'Asgard' archaea, and proposal of the new archaeal phylum Promethearchaeota phyl. nov. and kingdom Promethearchaeati regn. nov.</title>
        <authorList>
            <person name="Imachi H."/>
            <person name="Nobu M.K."/>
            <person name="Kato S."/>
            <person name="Takaki Y."/>
            <person name="Miyazaki M."/>
            <person name="Miyata M."/>
            <person name="Ogawara M."/>
            <person name="Saito Y."/>
            <person name="Sakai S."/>
            <person name="Tahara Y.O."/>
            <person name="Takano Y."/>
            <person name="Tasumi E."/>
            <person name="Uematsu K."/>
            <person name="Yoshimura T."/>
            <person name="Itoh T."/>
            <person name="Ohkuma M."/>
            <person name="Takai K."/>
        </authorList>
    </citation>
    <scope>NUCLEOTIDE SEQUENCE [LARGE SCALE GENOMIC DNA]</scope>
    <source>
        <strain evidence="5 6">MK-D1</strain>
    </source>
</reference>
<dbReference type="Gene3D" id="1.25.40.10">
    <property type="entry name" value="Tetratricopeptide repeat domain"/>
    <property type="match status" value="2"/>
</dbReference>
<evidence type="ECO:0000256" key="3">
    <source>
        <dbReference type="ARBA" id="ARBA00022737"/>
    </source>
</evidence>
<keyword evidence="2" id="KW-0963">Cytoplasm</keyword>